<reference evidence="1" key="2">
    <citation type="submission" date="2023-02" db="EMBL/GenBank/DDBJ databases">
        <authorList>
            <person name="Sun Q."/>
            <person name="Mori K."/>
        </authorList>
    </citation>
    <scope>NUCLEOTIDE SEQUENCE</scope>
    <source>
        <strain evidence="1">NBRC 112290</strain>
    </source>
</reference>
<comment type="caution">
    <text evidence="1">The sequence shown here is derived from an EMBL/GenBank/DDBJ whole genome shotgun (WGS) entry which is preliminary data.</text>
</comment>
<dbReference type="RefSeq" id="WP_284252391.1">
    <property type="nucleotide sequence ID" value="NZ_BSUM01000001.1"/>
</dbReference>
<reference evidence="1" key="1">
    <citation type="journal article" date="2014" name="Int. J. Syst. Evol. Microbiol.">
        <title>Complete genome sequence of Corynebacterium casei LMG S-19264T (=DSM 44701T), isolated from a smear-ripened cheese.</title>
        <authorList>
            <consortium name="US DOE Joint Genome Institute (JGI-PGF)"/>
            <person name="Walter F."/>
            <person name="Albersmeier A."/>
            <person name="Kalinowski J."/>
            <person name="Ruckert C."/>
        </authorList>
    </citation>
    <scope>NUCLEOTIDE SEQUENCE</scope>
    <source>
        <strain evidence="1">NBRC 112290</strain>
    </source>
</reference>
<evidence type="ECO:0000313" key="3">
    <source>
        <dbReference type="Proteomes" id="UP001157161"/>
    </source>
</evidence>
<keyword evidence="3" id="KW-1185">Reference proteome</keyword>
<protein>
    <submittedName>
        <fullName evidence="1">Uncharacterized protein</fullName>
    </submittedName>
</protein>
<proteinExistence type="predicted"/>
<sequence>MKIHPSDRKVEKCMRCRRRYRGHGEWNLQYDLGREVGVLCPDCQTPEENAEAVINEATIDYAKTVEMTEGEFVVRDLIRRSEEAAGKVARAAVAAGDRDLRHDDVIREVKDGLPARYPGTITQRDDMIRRIVTDVLSGDLYEDAP</sequence>
<dbReference type="Proteomes" id="UP001157161">
    <property type="component" value="Unassembled WGS sequence"/>
</dbReference>
<evidence type="ECO:0000313" key="2">
    <source>
        <dbReference type="EMBL" id="GMA33622.1"/>
    </source>
</evidence>
<organism evidence="1 3">
    <name type="scientific">Litorihabitans aurantiacus</name>
    <dbReference type="NCBI Taxonomy" id="1930061"/>
    <lineage>
        <taxon>Bacteria</taxon>
        <taxon>Bacillati</taxon>
        <taxon>Actinomycetota</taxon>
        <taxon>Actinomycetes</taxon>
        <taxon>Micrococcales</taxon>
        <taxon>Beutenbergiaceae</taxon>
        <taxon>Litorihabitans</taxon>
    </lineage>
</organism>
<dbReference type="EMBL" id="BSUM01000002">
    <property type="protein sequence ID" value="GMA33622.1"/>
    <property type="molecule type" value="Genomic_DNA"/>
</dbReference>
<accession>A0AA37XHV6</accession>
<gene>
    <name evidence="1" type="ORF">GCM10025875_35170</name>
    <name evidence="2" type="ORF">GCM10025875_36140</name>
</gene>
<name>A0AA37XHV6_9MICO</name>
<dbReference type="AlphaFoldDB" id="A0AA37XHV6"/>
<evidence type="ECO:0000313" key="1">
    <source>
        <dbReference type="EMBL" id="GMA33525.1"/>
    </source>
</evidence>
<dbReference type="EMBL" id="BSUM01000001">
    <property type="protein sequence ID" value="GMA33525.1"/>
    <property type="molecule type" value="Genomic_DNA"/>
</dbReference>